<dbReference type="Pfam" id="PF12728">
    <property type="entry name" value="HTH_17"/>
    <property type="match status" value="1"/>
</dbReference>
<dbReference type="Proteomes" id="UP000785613">
    <property type="component" value="Unassembled WGS sequence"/>
</dbReference>
<dbReference type="InterPro" id="IPR010093">
    <property type="entry name" value="SinI_DNA-bd"/>
</dbReference>
<dbReference type="RefSeq" id="WP_167226944.1">
    <property type="nucleotide sequence ID" value="NZ_VUYU01000012.1"/>
</dbReference>
<dbReference type="NCBIfam" id="TIGR01764">
    <property type="entry name" value="excise"/>
    <property type="match status" value="1"/>
</dbReference>
<proteinExistence type="predicted"/>
<organism evidence="2 3">
    <name type="scientific">Massilia rubra</name>
    <dbReference type="NCBI Taxonomy" id="2607910"/>
    <lineage>
        <taxon>Bacteria</taxon>
        <taxon>Pseudomonadati</taxon>
        <taxon>Pseudomonadota</taxon>
        <taxon>Betaproteobacteria</taxon>
        <taxon>Burkholderiales</taxon>
        <taxon>Oxalobacteraceae</taxon>
        <taxon>Telluria group</taxon>
        <taxon>Massilia</taxon>
    </lineage>
</organism>
<name>A0ABX0LS75_9BURK</name>
<dbReference type="InterPro" id="IPR041657">
    <property type="entry name" value="HTH_17"/>
</dbReference>
<evidence type="ECO:0000259" key="1">
    <source>
        <dbReference type="Pfam" id="PF12728"/>
    </source>
</evidence>
<accession>A0ABX0LS75</accession>
<dbReference type="EMBL" id="VUYU01000012">
    <property type="protein sequence ID" value="NHZ35583.1"/>
    <property type="molecule type" value="Genomic_DNA"/>
</dbReference>
<keyword evidence="3" id="KW-1185">Reference proteome</keyword>
<sequence length="170" mass="19025">MSTASEKQGLLPVVRRDALADIAQGLVLRVPDLAPESIETIARALHELLSGNDELSQIRRISMQRYLRETAERHNRDSQDSDSMLTTEAAAELMQCSRPYVAMLIDHKKLAGASVTEDGHRRVPESSVRAWVAEREAKAKQGDYRAAATESGMYDVPEHLFVKNRTPRRS</sequence>
<evidence type="ECO:0000313" key="2">
    <source>
        <dbReference type="EMBL" id="NHZ35583.1"/>
    </source>
</evidence>
<feature type="domain" description="Helix-turn-helix" evidence="1">
    <location>
        <begin position="84"/>
        <end position="135"/>
    </location>
</feature>
<protein>
    <submittedName>
        <fullName evidence="2">Helix-turn-helix domain-containing protein</fullName>
    </submittedName>
</protein>
<comment type="caution">
    <text evidence="2">The sequence shown here is derived from an EMBL/GenBank/DDBJ whole genome shotgun (WGS) entry which is preliminary data.</text>
</comment>
<evidence type="ECO:0000313" key="3">
    <source>
        <dbReference type="Proteomes" id="UP000785613"/>
    </source>
</evidence>
<gene>
    <name evidence="2" type="ORF">F0185_18640</name>
</gene>
<reference evidence="2 3" key="1">
    <citation type="submission" date="2019-09" db="EMBL/GenBank/DDBJ databases">
        <title>Taxonomy of Antarctic Massilia spp.: description of Massilia rubra sp. nov., Massilia aquatica sp. nov., Massilia mucilaginosa sp. nov., Massilia frigida sp. nov. isolated from streams, lakes and regoliths.</title>
        <authorList>
            <person name="Holochova P."/>
            <person name="Sedlacek I."/>
            <person name="Kralova S."/>
            <person name="Maslanova I."/>
            <person name="Busse H.-J."/>
            <person name="Stankova E."/>
            <person name="Vrbovska V."/>
            <person name="Kovarovic V."/>
            <person name="Bartak M."/>
            <person name="Svec P."/>
            <person name="Pantucek R."/>
        </authorList>
    </citation>
    <scope>NUCLEOTIDE SEQUENCE [LARGE SCALE GENOMIC DNA]</scope>
    <source>
        <strain evidence="2 3">CCM 8692</strain>
    </source>
</reference>